<evidence type="ECO:0000256" key="3">
    <source>
        <dbReference type="ARBA" id="ARBA00007438"/>
    </source>
</evidence>
<dbReference type="Pfam" id="PF17759">
    <property type="entry name" value="tRNA_synthFbeta"/>
    <property type="match status" value="1"/>
</dbReference>
<dbReference type="InterPro" id="IPR040659">
    <property type="entry name" value="PhetRS_B1"/>
</dbReference>
<dbReference type="Proteomes" id="UP001150907">
    <property type="component" value="Unassembled WGS sequence"/>
</dbReference>
<dbReference type="PROSITE" id="PS51483">
    <property type="entry name" value="B5"/>
    <property type="match status" value="1"/>
</dbReference>
<evidence type="ECO:0000256" key="11">
    <source>
        <dbReference type="ARBA" id="ARBA00022842"/>
    </source>
</evidence>
<dbReference type="EMBL" id="JANBQF010000029">
    <property type="protein sequence ID" value="KAJ2007352.1"/>
    <property type="molecule type" value="Genomic_DNA"/>
</dbReference>
<evidence type="ECO:0000313" key="18">
    <source>
        <dbReference type="Proteomes" id="UP001150907"/>
    </source>
</evidence>
<dbReference type="Gene3D" id="3.30.930.10">
    <property type="entry name" value="Bira Bifunctional Protein, Domain 2"/>
    <property type="match status" value="1"/>
</dbReference>
<organism evidence="17 18">
    <name type="scientific">Coemansia thaxteri</name>
    <dbReference type="NCBI Taxonomy" id="2663907"/>
    <lineage>
        <taxon>Eukaryota</taxon>
        <taxon>Fungi</taxon>
        <taxon>Fungi incertae sedis</taxon>
        <taxon>Zoopagomycota</taxon>
        <taxon>Kickxellomycotina</taxon>
        <taxon>Kickxellomycetes</taxon>
        <taxon>Kickxellales</taxon>
        <taxon>Kickxellaceae</taxon>
        <taxon>Coemansia</taxon>
    </lineage>
</organism>
<evidence type="ECO:0000256" key="8">
    <source>
        <dbReference type="ARBA" id="ARBA00022723"/>
    </source>
</evidence>
<dbReference type="GO" id="GO:0009328">
    <property type="term" value="C:phenylalanine-tRNA ligase complex"/>
    <property type="evidence" value="ECO:0007669"/>
    <property type="project" value="TreeGrafter"/>
</dbReference>
<evidence type="ECO:0000256" key="7">
    <source>
        <dbReference type="ARBA" id="ARBA00022598"/>
    </source>
</evidence>
<keyword evidence="10" id="KW-0067">ATP-binding</keyword>
<evidence type="ECO:0000256" key="5">
    <source>
        <dbReference type="ARBA" id="ARBA00012814"/>
    </source>
</evidence>
<dbReference type="EC" id="6.1.1.20" evidence="5"/>
<dbReference type="InterPro" id="IPR045060">
    <property type="entry name" value="Phe-tRNA-ligase_IIc_bsu"/>
</dbReference>
<dbReference type="SMART" id="SM00873">
    <property type="entry name" value="B3_4"/>
    <property type="match status" value="1"/>
</dbReference>
<evidence type="ECO:0000256" key="6">
    <source>
        <dbReference type="ARBA" id="ARBA00022490"/>
    </source>
</evidence>
<dbReference type="OrthoDB" id="1698572at2759"/>
<dbReference type="GO" id="GO:0003723">
    <property type="term" value="F:RNA binding"/>
    <property type="evidence" value="ECO:0007669"/>
    <property type="project" value="InterPro"/>
</dbReference>
<dbReference type="PANTHER" id="PTHR10947:SF0">
    <property type="entry name" value="PHENYLALANINE--TRNA LIGASE BETA SUBUNIT"/>
    <property type="match status" value="1"/>
</dbReference>
<evidence type="ECO:0000256" key="10">
    <source>
        <dbReference type="ARBA" id="ARBA00022840"/>
    </source>
</evidence>
<comment type="subcellular location">
    <subcellularLocation>
        <location evidence="2">Cytoplasm</location>
    </subcellularLocation>
</comment>
<dbReference type="PANTHER" id="PTHR10947">
    <property type="entry name" value="PHENYLALANYL-TRNA SYNTHETASE BETA CHAIN AND LEUCINE-RICH REPEAT-CONTAINING PROTEIN 47"/>
    <property type="match status" value="1"/>
</dbReference>
<comment type="subunit">
    <text evidence="4">Tetramer of two alpha and two beta subunits.</text>
</comment>
<comment type="caution">
    <text evidence="17">The sequence shown here is derived from an EMBL/GenBank/DDBJ whole genome shotgun (WGS) entry which is preliminary data.</text>
</comment>
<gene>
    <name evidence="17" type="primary">FRS1</name>
    <name evidence="17" type="ORF">H4R26_000834</name>
</gene>
<dbReference type="AlphaFoldDB" id="A0A9W8BHM5"/>
<keyword evidence="9" id="KW-0547">Nucleotide-binding</keyword>
<dbReference type="InterPro" id="IPR009061">
    <property type="entry name" value="DNA-bd_dom_put_sf"/>
</dbReference>
<comment type="catalytic activity">
    <reaction evidence="15">
        <text>tRNA(Phe) + L-phenylalanine + ATP = L-phenylalanyl-tRNA(Phe) + AMP + diphosphate + H(+)</text>
        <dbReference type="Rhea" id="RHEA:19413"/>
        <dbReference type="Rhea" id="RHEA-COMP:9668"/>
        <dbReference type="Rhea" id="RHEA-COMP:9699"/>
        <dbReference type="ChEBI" id="CHEBI:15378"/>
        <dbReference type="ChEBI" id="CHEBI:30616"/>
        <dbReference type="ChEBI" id="CHEBI:33019"/>
        <dbReference type="ChEBI" id="CHEBI:58095"/>
        <dbReference type="ChEBI" id="CHEBI:78442"/>
        <dbReference type="ChEBI" id="CHEBI:78531"/>
        <dbReference type="ChEBI" id="CHEBI:456215"/>
        <dbReference type="EC" id="6.1.1.20"/>
    </reaction>
</comment>
<reference evidence="17" key="1">
    <citation type="submission" date="2022-07" db="EMBL/GenBank/DDBJ databases">
        <title>Phylogenomic reconstructions and comparative analyses of Kickxellomycotina fungi.</title>
        <authorList>
            <person name="Reynolds N.K."/>
            <person name="Stajich J.E."/>
            <person name="Barry K."/>
            <person name="Grigoriev I.V."/>
            <person name="Crous P."/>
            <person name="Smith M.E."/>
        </authorList>
    </citation>
    <scope>NUCLEOTIDE SEQUENCE</scope>
    <source>
        <strain evidence="17">IMI 214461</strain>
    </source>
</reference>
<dbReference type="GO" id="GO:0004826">
    <property type="term" value="F:phenylalanine-tRNA ligase activity"/>
    <property type="evidence" value="ECO:0007669"/>
    <property type="project" value="UniProtKB-EC"/>
</dbReference>
<accession>A0A9W8BHM5</accession>
<dbReference type="Pfam" id="PF03483">
    <property type="entry name" value="B3_4"/>
    <property type="match status" value="1"/>
</dbReference>
<dbReference type="SUPFAM" id="SSF46955">
    <property type="entry name" value="Putative DNA-binding domain"/>
    <property type="match status" value="1"/>
</dbReference>
<keyword evidence="8" id="KW-0479">Metal-binding</keyword>
<dbReference type="Pfam" id="PF03484">
    <property type="entry name" value="B5"/>
    <property type="match status" value="1"/>
</dbReference>
<dbReference type="FunFam" id="3.30.930.10:FF:000059">
    <property type="entry name" value="phenylalanine--tRNA ligase beta subunit"/>
    <property type="match status" value="1"/>
</dbReference>
<dbReference type="InterPro" id="IPR045864">
    <property type="entry name" value="aa-tRNA-synth_II/BPL/LPL"/>
</dbReference>
<evidence type="ECO:0000256" key="14">
    <source>
        <dbReference type="ARBA" id="ARBA00033189"/>
    </source>
</evidence>
<dbReference type="FunFam" id="3.50.40.10:FF:000002">
    <property type="entry name" value="phenylalanine--tRNA ligase beta subunit"/>
    <property type="match status" value="1"/>
</dbReference>
<comment type="cofactor">
    <cofactor evidence="1">
        <name>Mg(2+)</name>
        <dbReference type="ChEBI" id="CHEBI:18420"/>
    </cofactor>
</comment>
<dbReference type="Gene3D" id="3.50.40.10">
    <property type="entry name" value="Phenylalanyl-trna Synthetase, Chain B, domain 3"/>
    <property type="match status" value="1"/>
</dbReference>
<name>A0A9W8BHM5_9FUNG</name>
<dbReference type="SUPFAM" id="SSF55681">
    <property type="entry name" value="Class II aaRS and biotin synthetases"/>
    <property type="match status" value="1"/>
</dbReference>
<evidence type="ECO:0000256" key="13">
    <source>
        <dbReference type="ARBA" id="ARBA00023146"/>
    </source>
</evidence>
<protein>
    <recommendedName>
        <fullName evidence="5">phenylalanine--tRNA ligase</fullName>
        <ecNumber evidence="5">6.1.1.20</ecNumber>
    </recommendedName>
    <alternativeName>
        <fullName evidence="14">Phenylalanyl-tRNA synthetase beta subunit</fullName>
    </alternativeName>
</protein>
<dbReference type="InterPro" id="IPR004531">
    <property type="entry name" value="Phe-tRNA-synth_IIc_bsu_arc_euk"/>
</dbReference>
<keyword evidence="12" id="KW-0648">Protein biosynthesis</keyword>
<dbReference type="Gene3D" id="3.30.56.10">
    <property type="match status" value="2"/>
</dbReference>
<dbReference type="InterPro" id="IPR041616">
    <property type="entry name" value="PheRS_beta_core"/>
</dbReference>
<keyword evidence="11" id="KW-0460">Magnesium</keyword>
<dbReference type="InterPro" id="IPR005146">
    <property type="entry name" value="B3/B4_tRNA-bd"/>
</dbReference>
<dbReference type="GO" id="GO:0005524">
    <property type="term" value="F:ATP binding"/>
    <property type="evidence" value="ECO:0007669"/>
    <property type="project" value="UniProtKB-KW"/>
</dbReference>
<comment type="similarity">
    <text evidence="3">Belongs to the phenylalanyl-tRNA synthetase beta subunit family. Type 2 subfamily.</text>
</comment>
<dbReference type="GO" id="GO:0006432">
    <property type="term" value="P:phenylalanyl-tRNA aminoacylation"/>
    <property type="evidence" value="ECO:0007669"/>
    <property type="project" value="InterPro"/>
</dbReference>
<keyword evidence="6" id="KW-0963">Cytoplasm</keyword>
<evidence type="ECO:0000256" key="15">
    <source>
        <dbReference type="ARBA" id="ARBA00049255"/>
    </source>
</evidence>
<evidence type="ECO:0000256" key="2">
    <source>
        <dbReference type="ARBA" id="ARBA00004496"/>
    </source>
</evidence>
<dbReference type="CDD" id="cd00769">
    <property type="entry name" value="PheRS_beta_core"/>
    <property type="match status" value="1"/>
</dbReference>
<dbReference type="NCBIfam" id="TIGR00471">
    <property type="entry name" value="pheT_arch"/>
    <property type="match status" value="1"/>
</dbReference>
<evidence type="ECO:0000259" key="16">
    <source>
        <dbReference type="PROSITE" id="PS51483"/>
    </source>
</evidence>
<feature type="domain" description="B5" evidence="16">
    <location>
        <begin position="313"/>
        <end position="391"/>
    </location>
</feature>
<dbReference type="InterPro" id="IPR005147">
    <property type="entry name" value="tRNA_synthase_B5-dom"/>
</dbReference>
<evidence type="ECO:0000256" key="1">
    <source>
        <dbReference type="ARBA" id="ARBA00001946"/>
    </source>
</evidence>
<dbReference type="GO" id="GO:0000287">
    <property type="term" value="F:magnesium ion binding"/>
    <property type="evidence" value="ECO:0007669"/>
    <property type="project" value="InterPro"/>
</dbReference>
<dbReference type="InterPro" id="IPR020825">
    <property type="entry name" value="Phe-tRNA_synthase-like_B3/B4"/>
</dbReference>
<keyword evidence="13" id="KW-0030">Aminoacyl-tRNA synthetase</keyword>
<dbReference type="Pfam" id="PF18262">
    <property type="entry name" value="PhetRS_B1"/>
    <property type="match status" value="1"/>
</dbReference>
<dbReference type="SUPFAM" id="SSF56037">
    <property type="entry name" value="PheT/TilS domain"/>
    <property type="match status" value="1"/>
</dbReference>
<keyword evidence="18" id="KW-1185">Reference proteome</keyword>
<proteinExistence type="inferred from homology"/>
<evidence type="ECO:0000256" key="9">
    <source>
        <dbReference type="ARBA" id="ARBA00022741"/>
    </source>
</evidence>
<dbReference type="SMART" id="SM00874">
    <property type="entry name" value="B5"/>
    <property type="match status" value="1"/>
</dbReference>
<evidence type="ECO:0000313" key="17">
    <source>
        <dbReference type="EMBL" id="KAJ2007352.1"/>
    </source>
</evidence>
<evidence type="ECO:0000256" key="4">
    <source>
        <dbReference type="ARBA" id="ARBA00011209"/>
    </source>
</evidence>
<keyword evidence="7 17" id="KW-0436">Ligase</keyword>
<sequence length="606" mass="67822">MPTISIDKKSLFDHLGNEYDLEGFRELGFRFGVELEEEVSSAAVAPIVKISKLISKHSAARKEGASDGEEHMELKIDISANRYDLLCFEGLSRALGVYLGREETPNYRVVQGVKPQRIAVTKECAQVRPYVVGAVLRGVKLTPERYQSFIDLQEKLHLNLCSKRKLVSIGTHDLDTVQGPFTYEAQKPEDIKFVPLNQTEEMDGHRVIAFYEKDESQIKKYLDLIRNSPVYPVVYDANRTVMSLPPLINSEHSKITLDTRNIFIEITALDLTKVGIVLNIMLTMFSGYCAEPFTVEPVEVVYPDGKSIVYPDLEPRLMQTTAKYLNRIVGINQSCGEIVELLKKMSLVATVDDAAKGELTVKIPPTRPDILQECDIAEDLAIAYGYNNIPRTQITEATIGKPLPLNKLSDLVRKEIAMAGWTEVLTLSLCSHNENFKYLRRVDAGDEAVVLKNPKTIEYQVCRSTLLPGLLKTIRENLKHALPFKIFEVSDVVFKNPARHTGAQNQRRACALFSSTSAQFEIISGLLDTVMGSLDVLYKRDVQGYHLEAAEHPTYLPGRSANVVYVDANGARTVLGSVGVLHPEVLRDFALDYPVSSFEINIEPFL</sequence>
<evidence type="ECO:0000256" key="12">
    <source>
        <dbReference type="ARBA" id="ARBA00022917"/>
    </source>
</evidence>